<organism evidence="4 5">
    <name type="scientific">Pseudovirgaria hyperparasitica</name>
    <dbReference type="NCBI Taxonomy" id="470096"/>
    <lineage>
        <taxon>Eukaryota</taxon>
        <taxon>Fungi</taxon>
        <taxon>Dikarya</taxon>
        <taxon>Ascomycota</taxon>
        <taxon>Pezizomycotina</taxon>
        <taxon>Dothideomycetes</taxon>
        <taxon>Dothideomycetes incertae sedis</taxon>
        <taxon>Acrospermales</taxon>
        <taxon>Acrospermaceae</taxon>
        <taxon>Pseudovirgaria</taxon>
    </lineage>
</organism>
<evidence type="ECO:0000313" key="4">
    <source>
        <dbReference type="EMBL" id="KAF2756631.1"/>
    </source>
</evidence>
<protein>
    <submittedName>
        <fullName evidence="4">Uncharacterized protein</fullName>
    </submittedName>
</protein>
<dbReference type="Proteomes" id="UP000799437">
    <property type="component" value="Unassembled WGS sequence"/>
</dbReference>
<keyword evidence="5" id="KW-1185">Reference proteome</keyword>
<keyword evidence="1 3" id="KW-0472">Membrane</keyword>
<dbReference type="RefSeq" id="XP_033599082.1">
    <property type="nucleotide sequence ID" value="XM_033747212.1"/>
</dbReference>
<gene>
    <name evidence="4" type="ORF">EJ05DRAFT_502127</name>
</gene>
<dbReference type="PANTHER" id="PTHR13315:SF4">
    <property type="entry name" value="METALLOPHOSPHOESTERASE, ISOFORM E"/>
    <property type="match status" value="1"/>
</dbReference>
<feature type="region of interest" description="Disordered" evidence="2">
    <location>
        <begin position="341"/>
        <end position="362"/>
    </location>
</feature>
<dbReference type="SUPFAM" id="SSF56300">
    <property type="entry name" value="Metallo-dependent phosphatases"/>
    <property type="match status" value="1"/>
</dbReference>
<keyword evidence="3" id="KW-1133">Transmembrane helix</keyword>
<dbReference type="AlphaFoldDB" id="A0A6A6W6D2"/>
<evidence type="ECO:0000313" key="5">
    <source>
        <dbReference type="Proteomes" id="UP000799437"/>
    </source>
</evidence>
<feature type="transmembrane region" description="Helical" evidence="3">
    <location>
        <begin position="617"/>
        <end position="642"/>
    </location>
</feature>
<evidence type="ECO:0000256" key="3">
    <source>
        <dbReference type="SAM" id="Phobius"/>
    </source>
</evidence>
<dbReference type="OrthoDB" id="5977743at2759"/>
<feature type="transmembrane region" description="Helical" evidence="3">
    <location>
        <begin position="482"/>
        <end position="502"/>
    </location>
</feature>
<dbReference type="InterPro" id="IPR029052">
    <property type="entry name" value="Metallo-depent_PP-like"/>
</dbReference>
<accession>A0A6A6W6D2</accession>
<keyword evidence="3" id="KW-0812">Transmembrane</keyword>
<evidence type="ECO:0000256" key="2">
    <source>
        <dbReference type="SAM" id="MobiDB-lite"/>
    </source>
</evidence>
<dbReference type="GeneID" id="54488266"/>
<proteinExistence type="predicted"/>
<name>A0A6A6W6D2_9PEZI</name>
<dbReference type="InterPro" id="IPR033308">
    <property type="entry name" value="PGAP5/Cdc1/Ted1"/>
</dbReference>
<dbReference type="EMBL" id="ML996575">
    <property type="protein sequence ID" value="KAF2756631.1"/>
    <property type="molecule type" value="Genomic_DNA"/>
</dbReference>
<sequence>MNGHGGSRPSFSEPSDFLRIGYRFIRRNLINAKRRWNARDLVGAIPVLVVLWIWTLHWGERTVFDRSVASCDWDTWEQWPSNAKPHRLAFVADPQLVDPHTYPGRPWPLSTFTTLHTDNYIHRAWTRINNVLYPDTVFFLGDLFDGGREWSTTTTKSEEVQWRQYGQKFWLKEYDRFGKLFYPAWTKSGVVPREGQPGRKLIDSLPGNHDLGFASGIQTSVRKRFQAYFGEGSRVDVIANHTFVSLDSVSLSAKGSTSTTDEQIWKPVQEFLDNVQSTKKRAVIRELRRQQGLNTVQLYKHELVDTDDLASNMLPEFQEDPPGFPTILLTHVPLYRSPGEPCGPMRERHPPTPPPKGQTEPVYPDHRNAISVSAGYQYQNVLTEQISKEVTEKVGNISYAFSGDDHDYCEVVHRRYSSAGKGIREITVKSISWAMGVRLPGILMLSMWNPIDKYGNTLESEVGSSNTIQTHQCLLPDQLGIFLQYVTLVVITFACLLLRAALVMVGRLPGSINTPLDSSSILPTSSKAMSSAEFEKTEIHHSRQSSYAEDKSVNGSTSAENRSVLNARNGYARERSGSSAKSTYTYPLINHAGNFGPTKRETRVTAKHTTQKKKKRGLALLWAEFSWSLVKVGGVAFAWYFWLIKTG</sequence>
<dbReference type="GO" id="GO:0005783">
    <property type="term" value="C:endoplasmic reticulum"/>
    <property type="evidence" value="ECO:0007669"/>
    <property type="project" value="TreeGrafter"/>
</dbReference>
<dbReference type="PANTHER" id="PTHR13315">
    <property type="entry name" value="METALLO PHOSPHOESTERASE RELATED"/>
    <property type="match status" value="1"/>
</dbReference>
<feature type="region of interest" description="Disordered" evidence="2">
    <location>
        <begin position="533"/>
        <end position="559"/>
    </location>
</feature>
<dbReference type="GO" id="GO:0006506">
    <property type="term" value="P:GPI anchor biosynthetic process"/>
    <property type="evidence" value="ECO:0007669"/>
    <property type="project" value="InterPro"/>
</dbReference>
<reference evidence="4" key="1">
    <citation type="journal article" date="2020" name="Stud. Mycol.">
        <title>101 Dothideomycetes genomes: a test case for predicting lifestyles and emergence of pathogens.</title>
        <authorList>
            <person name="Haridas S."/>
            <person name="Albert R."/>
            <person name="Binder M."/>
            <person name="Bloem J."/>
            <person name="Labutti K."/>
            <person name="Salamov A."/>
            <person name="Andreopoulos B."/>
            <person name="Baker S."/>
            <person name="Barry K."/>
            <person name="Bills G."/>
            <person name="Bluhm B."/>
            <person name="Cannon C."/>
            <person name="Castanera R."/>
            <person name="Culley D."/>
            <person name="Daum C."/>
            <person name="Ezra D."/>
            <person name="Gonzalez J."/>
            <person name="Henrissat B."/>
            <person name="Kuo A."/>
            <person name="Liang C."/>
            <person name="Lipzen A."/>
            <person name="Lutzoni F."/>
            <person name="Magnuson J."/>
            <person name="Mondo S."/>
            <person name="Nolan M."/>
            <person name="Ohm R."/>
            <person name="Pangilinan J."/>
            <person name="Park H.-J."/>
            <person name="Ramirez L."/>
            <person name="Alfaro M."/>
            <person name="Sun H."/>
            <person name="Tritt A."/>
            <person name="Yoshinaga Y."/>
            <person name="Zwiers L.-H."/>
            <person name="Turgeon B."/>
            <person name="Goodwin S."/>
            <person name="Spatafora J."/>
            <person name="Crous P."/>
            <person name="Grigoriev I."/>
        </authorList>
    </citation>
    <scope>NUCLEOTIDE SEQUENCE</scope>
    <source>
        <strain evidence="4">CBS 121739</strain>
    </source>
</reference>
<dbReference type="GO" id="GO:0016020">
    <property type="term" value="C:membrane"/>
    <property type="evidence" value="ECO:0007669"/>
    <property type="project" value="GOC"/>
</dbReference>
<feature type="transmembrane region" description="Helical" evidence="3">
    <location>
        <begin position="41"/>
        <end position="59"/>
    </location>
</feature>
<evidence type="ECO:0000256" key="1">
    <source>
        <dbReference type="ARBA" id="ARBA00023136"/>
    </source>
</evidence>